<dbReference type="GO" id="GO:0051287">
    <property type="term" value="F:NAD binding"/>
    <property type="evidence" value="ECO:0007669"/>
    <property type="project" value="InterPro"/>
</dbReference>
<proteinExistence type="predicted"/>
<dbReference type="InterPro" id="IPR036291">
    <property type="entry name" value="NAD(P)-bd_dom_sf"/>
</dbReference>
<evidence type="ECO:0000259" key="1">
    <source>
        <dbReference type="SMART" id="SM00919"/>
    </source>
</evidence>
<protein>
    <submittedName>
        <fullName evidence="3">Malic_M domain-containing protein</fullName>
    </submittedName>
</protein>
<feature type="domain" description="Malic enzyme NAD-binding" evidence="1">
    <location>
        <begin position="1"/>
        <end position="128"/>
    </location>
</feature>
<dbReference type="GO" id="GO:0005739">
    <property type="term" value="C:mitochondrion"/>
    <property type="evidence" value="ECO:0007669"/>
    <property type="project" value="TreeGrafter"/>
</dbReference>
<sequence>MAKINHRPIIFALSNPTTKAECTAEDAYRLTNGLVLFASGSPFNNVELNGRLYKPGQGNNAYIFPGIALGVVLFQVKHIDNKMFLLAAKKVAESVTEKNLNEGRIYPRLKEIREISIKIAVQIAEECYKNGTAMLYPEPEDKEAFIRAQVYSVDYDELINKTYDWPAQDMKHGFPIPPVRRVSMDD</sequence>
<keyword evidence="2" id="KW-1185">Reference proteome</keyword>
<dbReference type="GO" id="GO:0006108">
    <property type="term" value="P:malate metabolic process"/>
    <property type="evidence" value="ECO:0007669"/>
    <property type="project" value="TreeGrafter"/>
</dbReference>
<accession>A0A1I7YUY6</accession>
<dbReference type="AlphaFoldDB" id="A0A1I7YUY6"/>
<dbReference type="InterPro" id="IPR012302">
    <property type="entry name" value="Malic_NAD-bd"/>
</dbReference>
<dbReference type="WBParaSite" id="L893_g2010.t1">
    <property type="protein sequence ID" value="L893_g2010.t1"/>
    <property type="gene ID" value="L893_g2010"/>
</dbReference>
<dbReference type="Pfam" id="PF03949">
    <property type="entry name" value="Malic_M"/>
    <property type="match status" value="1"/>
</dbReference>
<dbReference type="PANTHER" id="PTHR23406">
    <property type="entry name" value="MALIC ENZYME-RELATED"/>
    <property type="match status" value="1"/>
</dbReference>
<dbReference type="PANTHER" id="PTHR23406:SF90">
    <property type="entry name" value="MALIC ENZYME-RELATED"/>
    <property type="match status" value="1"/>
</dbReference>
<dbReference type="SMART" id="SM00919">
    <property type="entry name" value="Malic_M"/>
    <property type="match status" value="1"/>
</dbReference>
<name>A0A1I7YUY6_9BILA</name>
<dbReference type="Gene3D" id="3.40.50.720">
    <property type="entry name" value="NAD(P)-binding Rossmann-like Domain"/>
    <property type="match status" value="1"/>
</dbReference>
<dbReference type="SUPFAM" id="SSF51735">
    <property type="entry name" value="NAD(P)-binding Rossmann-fold domains"/>
    <property type="match status" value="1"/>
</dbReference>
<evidence type="ECO:0000313" key="2">
    <source>
        <dbReference type="Proteomes" id="UP000095287"/>
    </source>
</evidence>
<dbReference type="GO" id="GO:0004473">
    <property type="term" value="F:malate dehydrogenase (decarboxylating) (NADP+) activity"/>
    <property type="evidence" value="ECO:0007669"/>
    <property type="project" value="TreeGrafter"/>
</dbReference>
<dbReference type="Proteomes" id="UP000095287">
    <property type="component" value="Unplaced"/>
</dbReference>
<evidence type="ECO:0000313" key="3">
    <source>
        <dbReference type="WBParaSite" id="L893_g2010.t1"/>
    </source>
</evidence>
<reference evidence="3" key="1">
    <citation type="submission" date="2016-11" db="UniProtKB">
        <authorList>
            <consortium name="WormBaseParasite"/>
        </authorList>
    </citation>
    <scope>IDENTIFICATION</scope>
</reference>
<organism evidence="2 3">
    <name type="scientific">Steinernema glaseri</name>
    <dbReference type="NCBI Taxonomy" id="37863"/>
    <lineage>
        <taxon>Eukaryota</taxon>
        <taxon>Metazoa</taxon>
        <taxon>Ecdysozoa</taxon>
        <taxon>Nematoda</taxon>
        <taxon>Chromadorea</taxon>
        <taxon>Rhabditida</taxon>
        <taxon>Tylenchina</taxon>
        <taxon>Panagrolaimomorpha</taxon>
        <taxon>Strongyloidoidea</taxon>
        <taxon>Steinernematidae</taxon>
        <taxon>Steinernema</taxon>
    </lineage>
</organism>